<dbReference type="Proteomes" id="UP000551327">
    <property type="component" value="Unassembled WGS sequence"/>
</dbReference>
<evidence type="ECO:0000313" key="3">
    <source>
        <dbReference type="Proteomes" id="UP000551327"/>
    </source>
</evidence>
<dbReference type="RefSeq" id="WP_185679082.1">
    <property type="nucleotide sequence ID" value="NZ_JACLAX010000007.1"/>
</dbReference>
<feature type="domain" description="Putative antitoxin VapB45-like DNA-binding HTH" evidence="1">
    <location>
        <begin position="11"/>
        <end position="84"/>
    </location>
</feature>
<dbReference type="InterPro" id="IPR048708">
    <property type="entry name" value="VapB45-like_HTH"/>
</dbReference>
<sequence length="227" mass="25521">MDSVDYGIGAYTALEAARMVGMSQSTLRRWLLGYEHDSKPEPALWHPQYEPDEDGVLLGFRDLVEARIVYALRKQRIGLPTIRKCIERAREIVGDERPFSTKAFRTDGKTIFLEITRDLDEPEFIDLRKSQGVFKRVVEPSLQDLDFGPGGAERWWLLHGKKTVVADPTRSFGQPILAECGISTARMVEAVAAEGSVEQAARVYEIKPRLIRDAIAYEASIGNRKAA</sequence>
<reference evidence="2 3" key="1">
    <citation type="submission" date="2020-08" db="EMBL/GenBank/DDBJ databases">
        <title>The genome sequence of type strain Novosphingobium piscinae KCTC 42194.</title>
        <authorList>
            <person name="Liu Y."/>
        </authorList>
    </citation>
    <scope>NUCLEOTIDE SEQUENCE [LARGE SCALE GENOMIC DNA]</scope>
    <source>
        <strain evidence="2 3">KCTC 42194</strain>
    </source>
</reference>
<evidence type="ECO:0000313" key="2">
    <source>
        <dbReference type="EMBL" id="MBC2669192.1"/>
    </source>
</evidence>
<gene>
    <name evidence="2" type="ORF">H7F53_08560</name>
</gene>
<dbReference type="Pfam" id="PF21321">
    <property type="entry name" value="HTH_66"/>
    <property type="match status" value="1"/>
</dbReference>
<dbReference type="EMBL" id="JACLAX010000007">
    <property type="protein sequence ID" value="MBC2669192.1"/>
    <property type="molecule type" value="Genomic_DNA"/>
</dbReference>
<evidence type="ECO:0000259" key="1">
    <source>
        <dbReference type="Pfam" id="PF21321"/>
    </source>
</evidence>
<dbReference type="AlphaFoldDB" id="A0A7X1KPX6"/>
<protein>
    <recommendedName>
        <fullName evidence="1">Putative antitoxin VapB45-like DNA-binding HTH domain-containing protein</fullName>
    </recommendedName>
</protein>
<keyword evidence="3" id="KW-1185">Reference proteome</keyword>
<name>A0A7X1KPX6_9SPHN</name>
<proteinExistence type="predicted"/>
<comment type="caution">
    <text evidence="2">The sequence shown here is derived from an EMBL/GenBank/DDBJ whole genome shotgun (WGS) entry which is preliminary data.</text>
</comment>
<accession>A0A7X1KPX6</accession>
<organism evidence="2 3">
    <name type="scientific">Novosphingobium piscinae</name>
    <dbReference type="NCBI Taxonomy" id="1507448"/>
    <lineage>
        <taxon>Bacteria</taxon>
        <taxon>Pseudomonadati</taxon>
        <taxon>Pseudomonadota</taxon>
        <taxon>Alphaproteobacteria</taxon>
        <taxon>Sphingomonadales</taxon>
        <taxon>Sphingomonadaceae</taxon>
        <taxon>Novosphingobium</taxon>
    </lineage>
</organism>